<feature type="chain" id="PRO_5015840430" evidence="1">
    <location>
        <begin position="22"/>
        <end position="211"/>
    </location>
</feature>
<organism evidence="2 3">
    <name type="scientific">Helicobacter fennelliae</name>
    <dbReference type="NCBI Taxonomy" id="215"/>
    <lineage>
        <taxon>Bacteria</taxon>
        <taxon>Pseudomonadati</taxon>
        <taxon>Campylobacterota</taxon>
        <taxon>Epsilonproteobacteria</taxon>
        <taxon>Campylobacterales</taxon>
        <taxon>Helicobacteraceae</taxon>
        <taxon>Helicobacter</taxon>
    </lineage>
</organism>
<evidence type="ECO:0000313" key="3">
    <source>
        <dbReference type="Proteomes" id="UP000250166"/>
    </source>
</evidence>
<sequence>MKAFFNGLFLVCLVILQVSNAESSARESSVANVANDDLYQVIKEKSNAILAKNGKFVSISGGVNMFSIANNKFNFIPTIGIRGGIYSFFTPYIGVRGFFGFDLGLWKHSTIVAIISLGIDAIAEFPLSKSKKTFLGGMLGFGGDAYVYYDDVTHNNFSNMQKKGEIFMQGGITFAFYKPNRINILYRFLPVRKTSDFNPAGLVVVEYSYKF</sequence>
<proteinExistence type="predicted"/>
<feature type="signal peptide" evidence="1">
    <location>
        <begin position="1"/>
        <end position="21"/>
    </location>
</feature>
<name>A0A2X3BB01_9HELI</name>
<dbReference type="AlphaFoldDB" id="A0A2X3BB01"/>
<keyword evidence="1" id="KW-0732">Signal</keyword>
<dbReference type="Proteomes" id="UP000250166">
    <property type="component" value="Unassembled WGS sequence"/>
</dbReference>
<accession>A0A2X3BB01</accession>
<dbReference type="RefSeq" id="WP_023946505.1">
    <property type="nucleotide sequence ID" value="NZ_JAERIV010000015.1"/>
</dbReference>
<reference evidence="2 3" key="1">
    <citation type="submission" date="2018-06" db="EMBL/GenBank/DDBJ databases">
        <authorList>
            <consortium name="Pathogen Informatics"/>
            <person name="Doyle S."/>
        </authorList>
    </citation>
    <scope>NUCLEOTIDE SEQUENCE [LARGE SCALE GENOMIC DNA]</scope>
    <source>
        <strain evidence="2 3">NCTC13102</strain>
    </source>
</reference>
<dbReference type="EMBL" id="UAWL01000006">
    <property type="protein sequence ID" value="SQB98051.1"/>
    <property type="molecule type" value="Genomic_DNA"/>
</dbReference>
<evidence type="ECO:0000313" key="2">
    <source>
        <dbReference type="EMBL" id="SQB98051.1"/>
    </source>
</evidence>
<gene>
    <name evidence="2" type="ORF">NCTC13102_00501</name>
</gene>
<evidence type="ECO:0000256" key="1">
    <source>
        <dbReference type="SAM" id="SignalP"/>
    </source>
</evidence>
<protein>
    <submittedName>
        <fullName evidence="2">Outer membrane protein</fullName>
    </submittedName>
</protein>